<dbReference type="Pfam" id="PF07690">
    <property type="entry name" value="MFS_1"/>
    <property type="match status" value="1"/>
</dbReference>
<feature type="transmembrane region" description="Helical" evidence="6">
    <location>
        <begin position="363"/>
        <end position="386"/>
    </location>
</feature>
<reference evidence="8 9" key="1">
    <citation type="journal article" date="2011" name="Cell">
        <title>Insight into structure and assembly of the nuclear pore complex by utilizing the genome of a eukaryotic thermophile.</title>
        <authorList>
            <person name="Amlacher S."/>
            <person name="Sarges P."/>
            <person name="Flemming D."/>
            <person name="van Noort V."/>
            <person name="Kunze R."/>
            <person name="Devos D.P."/>
            <person name="Arumugam M."/>
            <person name="Bork P."/>
            <person name="Hurt E."/>
        </authorList>
    </citation>
    <scope>NUCLEOTIDE SEQUENCE [LARGE SCALE GENOMIC DNA]</scope>
    <source>
        <strain evidence="9">DSM 1495 / CBS 144.50 / IMI 039719</strain>
    </source>
</reference>
<dbReference type="GO" id="GO:0016020">
    <property type="term" value="C:membrane"/>
    <property type="evidence" value="ECO:0007669"/>
    <property type="project" value="UniProtKB-SubCell"/>
</dbReference>
<dbReference type="RefSeq" id="XP_006692659.1">
    <property type="nucleotide sequence ID" value="XM_006692596.1"/>
</dbReference>
<keyword evidence="9" id="KW-1185">Reference proteome</keyword>
<evidence type="ECO:0000256" key="6">
    <source>
        <dbReference type="SAM" id="Phobius"/>
    </source>
</evidence>
<sequence>MSTSNEKQEVWVSQSEDRIDVEEADKVVGTAVTFADPYSHLDEKAILRKARQSHVLFQCSPFFISFHSLTYNWCLTAFFFPYAFFEVPSNLMLKKVRLSIWLPTIMVAWGIVMTLMGIVQNYAGLLSARIFLGVTEAGLFPGVAYYLTNWYRRDEIQLRQAMFFSAASVAGAFSGLLTFGIGKMDGIAGLHGWQWIFILEGGATVIVAILAFFTLYDFPETASFLTEEERVFVVHRLKYQGQSHDAAYAQVAQAEEFRWKYVWQAFTDWQVWLSIMVFWGVVCPIYGISLFLPTIIRELGYQSSQAQLMTVPIYITAAILAVFIAYCSDKSGRRSPFIIGPLLIMAAGFSVCLATDPTKHPKAVYAGVYVAVCATYPAFPGVVTWLSNNLSGSLKRSAGMALQIGIGNLGGAMASNFYRAKDAPRFMLGHGLELAFIGLGLLASTALLVGYTVENKKREKRIQRGALEAYSPEELSSMGDRAVTFRYKY</sequence>
<feature type="transmembrane region" description="Helical" evidence="6">
    <location>
        <begin position="55"/>
        <end position="80"/>
    </location>
</feature>
<dbReference type="Proteomes" id="UP000008066">
    <property type="component" value="Unassembled WGS sequence"/>
</dbReference>
<keyword evidence="5 6" id="KW-0472">Membrane</keyword>
<feature type="transmembrane region" description="Helical" evidence="6">
    <location>
        <begin position="100"/>
        <end position="118"/>
    </location>
</feature>
<dbReference type="PANTHER" id="PTHR43791">
    <property type="entry name" value="PERMEASE-RELATED"/>
    <property type="match status" value="1"/>
</dbReference>
<dbReference type="SUPFAM" id="SSF103473">
    <property type="entry name" value="MFS general substrate transporter"/>
    <property type="match status" value="1"/>
</dbReference>
<dbReference type="InterPro" id="IPR036259">
    <property type="entry name" value="MFS_trans_sf"/>
</dbReference>
<organism evidence="9">
    <name type="scientific">Chaetomium thermophilum (strain DSM 1495 / CBS 144.50 / IMI 039719)</name>
    <name type="common">Thermochaetoides thermophila</name>
    <dbReference type="NCBI Taxonomy" id="759272"/>
    <lineage>
        <taxon>Eukaryota</taxon>
        <taxon>Fungi</taxon>
        <taxon>Dikarya</taxon>
        <taxon>Ascomycota</taxon>
        <taxon>Pezizomycotina</taxon>
        <taxon>Sordariomycetes</taxon>
        <taxon>Sordariomycetidae</taxon>
        <taxon>Sordariales</taxon>
        <taxon>Chaetomiaceae</taxon>
        <taxon>Thermochaetoides</taxon>
    </lineage>
</organism>
<evidence type="ECO:0000259" key="7">
    <source>
        <dbReference type="PROSITE" id="PS50850"/>
    </source>
</evidence>
<dbReference type="FunFam" id="1.20.1250.20:FF:000068">
    <property type="entry name" value="MFS general substrate transporter"/>
    <property type="match status" value="1"/>
</dbReference>
<proteinExistence type="predicted"/>
<dbReference type="PROSITE" id="PS50850">
    <property type="entry name" value="MFS"/>
    <property type="match status" value="1"/>
</dbReference>
<evidence type="ECO:0000256" key="2">
    <source>
        <dbReference type="ARBA" id="ARBA00022448"/>
    </source>
</evidence>
<dbReference type="OrthoDB" id="2962993at2759"/>
<comment type="subcellular location">
    <subcellularLocation>
        <location evidence="1">Membrane</location>
        <topology evidence="1">Multi-pass membrane protein</topology>
    </subcellularLocation>
</comment>
<feature type="transmembrane region" description="Helical" evidence="6">
    <location>
        <begin position="308"/>
        <end position="326"/>
    </location>
</feature>
<dbReference type="AlphaFoldDB" id="G0S3N6"/>
<keyword evidence="3 6" id="KW-0812">Transmembrane</keyword>
<dbReference type="GeneID" id="18256228"/>
<dbReference type="InterPro" id="IPR020846">
    <property type="entry name" value="MFS_dom"/>
</dbReference>
<dbReference type="OMA" id="MIVPIVC"/>
<dbReference type="HOGENOM" id="CLU_001265_0_1_1"/>
<feature type="transmembrane region" description="Helical" evidence="6">
    <location>
        <begin position="193"/>
        <end position="216"/>
    </location>
</feature>
<evidence type="ECO:0000256" key="5">
    <source>
        <dbReference type="ARBA" id="ARBA00023136"/>
    </source>
</evidence>
<dbReference type="Gene3D" id="1.20.1250.20">
    <property type="entry name" value="MFS general substrate transporter like domains"/>
    <property type="match status" value="2"/>
</dbReference>
<feature type="transmembrane region" description="Helical" evidence="6">
    <location>
        <begin position="434"/>
        <end position="453"/>
    </location>
</feature>
<feature type="domain" description="Major facilitator superfamily (MFS) profile" evidence="7">
    <location>
        <begin position="28"/>
        <end position="458"/>
    </location>
</feature>
<dbReference type="GO" id="GO:0022857">
    <property type="term" value="F:transmembrane transporter activity"/>
    <property type="evidence" value="ECO:0007669"/>
    <property type="project" value="InterPro"/>
</dbReference>
<feature type="transmembrane region" description="Helical" evidence="6">
    <location>
        <begin position="271"/>
        <end position="296"/>
    </location>
</feature>
<evidence type="ECO:0000256" key="1">
    <source>
        <dbReference type="ARBA" id="ARBA00004141"/>
    </source>
</evidence>
<gene>
    <name evidence="8" type="ORF">CTHT_0021900</name>
</gene>
<keyword evidence="2" id="KW-0813">Transport</keyword>
<dbReference type="PANTHER" id="PTHR43791:SF18">
    <property type="entry name" value="NICOTINIC ACID TRANSPORTER TNA1, PUTATIVE (AFU_ORTHOLOGUE AFUA_3G03820)-RELATED"/>
    <property type="match status" value="1"/>
</dbReference>
<evidence type="ECO:0000313" key="9">
    <source>
        <dbReference type="Proteomes" id="UP000008066"/>
    </source>
</evidence>
<evidence type="ECO:0000313" key="8">
    <source>
        <dbReference type="EMBL" id="EGS20363.1"/>
    </source>
</evidence>
<dbReference type="eggNOG" id="KOG2533">
    <property type="taxonomic scope" value="Eukaryota"/>
</dbReference>
<dbReference type="EMBL" id="GL988041">
    <property type="protein sequence ID" value="EGS20363.1"/>
    <property type="molecule type" value="Genomic_DNA"/>
</dbReference>
<protein>
    <recommendedName>
        <fullName evidence="7">Major facilitator superfamily (MFS) profile domain-containing protein</fullName>
    </recommendedName>
</protein>
<accession>G0S3N6</accession>
<name>G0S3N6_CHATD</name>
<dbReference type="InterPro" id="IPR011701">
    <property type="entry name" value="MFS"/>
</dbReference>
<feature type="transmembrane region" description="Helical" evidence="6">
    <location>
        <begin position="160"/>
        <end position="181"/>
    </location>
</feature>
<dbReference type="KEGG" id="cthr:CTHT_0021900"/>
<evidence type="ECO:0000256" key="4">
    <source>
        <dbReference type="ARBA" id="ARBA00022989"/>
    </source>
</evidence>
<feature type="transmembrane region" description="Helical" evidence="6">
    <location>
        <begin position="130"/>
        <end position="148"/>
    </location>
</feature>
<feature type="transmembrane region" description="Helical" evidence="6">
    <location>
        <begin position="338"/>
        <end position="356"/>
    </location>
</feature>
<keyword evidence="4 6" id="KW-1133">Transmembrane helix</keyword>
<evidence type="ECO:0000256" key="3">
    <source>
        <dbReference type="ARBA" id="ARBA00022692"/>
    </source>
</evidence>